<evidence type="ECO:0000256" key="4">
    <source>
        <dbReference type="ARBA" id="ARBA00023242"/>
    </source>
</evidence>
<dbReference type="SUPFAM" id="SSF81383">
    <property type="entry name" value="F-box domain"/>
    <property type="match status" value="1"/>
</dbReference>
<comment type="subcellular location">
    <subcellularLocation>
        <location evidence="1">Nucleus</location>
    </subcellularLocation>
</comment>
<organism evidence="6 7">
    <name type="scientific">Lymnaea stagnalis</name>
    <name type="common">Great pond snail</name>
    <name type="synonym">Helix stagnalis</name>
    <dbReference type="NCBI Taxonomy" id="6523"/>
    <lineage>
        <taxon>Eukaryota</taxon>
        <taxon>Metazoa</taxon>
        <taxon>Spiralia</taxon>
        <taxon>Lophotrochozoa</taxon>
        <taxon>Mollusca</taxon>
        <taxon>Gastropoda</taxon>
        <taxon>Heterobranchia</taxon>
        <taxon>Euthyneura</taxon>
        <taxon>Panpulmonata</taxon>
        <taxon>Hygrophila</taxon>
        <taxon>Lymnaeoidea</taxon>
        <taxon>Lymnaeidae</taxon>
        <taxon>Lymnaea</taxon>
    </lineage>
</organism>
<reference evidence="6 7" key="1">
    <citation type="submission" date="2024-04" db="EMBL/GenBank/DDBJ databases">
        <authorList>
            <consortium name="Genoscope - CEA"/>
            <person name="William W."/>
        </authorList>
    </citation>
    <scope>NUCLEOTIDE SEQUENCE [LARGE SCALE GENOMIC DNA]</scope>
</reference>
<evidence type="ECO:0000256" key="1">
    <source>
        <dbReference type="ARBA" id="ARBA00004123"/>
    </source>
</evidence>
<evidence type="ECO:0000256" key="3">
    <source>
        <dbReference type="ARBA" id="ARBA00022786"/>
    </source>
</evidence>
<proteinExistence type="predicted"/>
<accession>A0AAV2IDF7</accession>
<dbReference type="GO" id="GO:0019005">
    <property type="term" value="C:SCF ubiquitin ligase complex"/>
    <property type="evidence" value="ECO:0007669"/>
    <property type="project" value="TreeGrafter"/>
</dbReference>
<dbReference type="InterPro" id="IPR040394">
    <property type="entry name" value="FBX25/32"/>
</dbReference>
<protein>
    <recommendedName>
        <fullName evidence="5">F-box domain-containing protein</fullName>
    </recommendedName>
</protein>
<dbReference type="AlphaFoldDB" id="A0AAV2IDF7"/>
<keyword evidence="3" id="KW-0833">Ubl conjugation pathway</keyword>
<dbReference type="Gene3D" id="1.20.1280.50">
    <property type="match status" value="1"/>
</dbReference>
<comment type="caution">
    <text evidence="6">The sequence shown here is derived from an EMBL/GenBank/DDBJ whole genome shotgun (WGS) entry which is preliminary data.</text>
</comment>
<dbReference type="GO" id="GO:0005737">
    <property type="term" value="C:cytoplasm"/>
    <property type="evidence" value="ECO:0007669"/>
    <property type="project" value="TreeGrafter"/>
</dbReference>
<keyword evidence="4" id="KW-0539">Nucleus</keyword>
<gene>
    <name evidence="6" type="ORF">GSLYS_00017352001</name>
</gene>
<dbReference type="Proteomes" id="UP001497497">
    <property type="component" value="Unassembled WGS sequence"/>
</dbReference>
<dbReference type="PROSITE" id="PS50181">
    <property type="entry name" value="FBOX"/>
    <property type="match status" value="1"/>
</dbReference>
<name>A0AAV2IDF7_LYMST</name>
<dbReference type="PANTHER" id="PTHR13123">
    <property type="entry name" value="LD30288P"/>
    <property type="match status" value="1"/>
</dbReference>
<dbReference type="PANTHER" id="PTHR13123:SF7">
    <property type="entry name" value="LD30288P"/>
    <property type="match status" value="1"/>
</dbReference>
<feature type="domain" description="F-box" evidence="5">
    <location>
        <begin position="203"/>
        <end position="250"/>
    </location>
</feature>
<evidence type="ECO:0000313" key="7">
    <source>
        <dbReference type="Proteomes" id="UP001497497"/>
    </source>
</evidence>
<sequence>MPFIGRDWRSPGDQWVRTTEGWERMRLWRVKIFENLNQNAVARITRLAIEDLHFTKGTTEITSRRQPYIFFNNGSSKEKLELTSLSEALVRLDMTGAARDISRANYVTKLMTLILEKKLPALSGTSQKLVFNILESMVYEAIKTELNIGMMKDLLECACDALHEGKHFHIGSQCLWSKHMESVNRLTSKLAEYQMKERNKDGRVMLSDLPTDCLRTIFSQISDHKDVLRAGQTSTTLNQVTEERSLWRDMCLYHFNNRQILTFLPKQTDDVDIDWKNIYRRCYKRFGKKETFADMLALCSHCCGIHWKSLGHPCIGDQPFKCKDLSPEDFLSLFKL</sequence>
<dbReference type="Pfam" id="PF12937">
    <property type="entry name" value="F-box-like"/>
    <property type="match status" value="1"/>
</dbReference>
<evidence type="ECO:0000313" key="6">
    <source>
        <dbReference type="EMBL" id="CAL1543839.1"/>
    </source>
</evidence>
<evidence type="ECO:0000259" key="5">
    <source>
        <dbReference type="PROSITE" id="PS50181"/>
    </source>
</evidence>
<dbReference type="InterPro" id="IPR001810">
    <property type="entry name" value="F-box_dom"/>
</dbReference>
<dbReference type="GO" id="GO:0005634">
    <property type="term" value="C:nucleus"/>
    <property type="evidence" value="ECO:0007669"/>
    <property type="project" value="UniProtKB-SubCell"/>
</dbReference>
<dbReference type="GO" id="GO:0016567">
    <property type="term" value="P:protein ubiquitination"/>
    <property type="evidence" value="ECO:0007669"/>
    <property type="project" value="TreeGrafter"/>
</dbReference>
<comment type="pathway">
    <text evidence="2">Protein modification; protein ubiquitination.</text>
</comment>
<keyword evidence="7" id="KW-1185">Reference proteome</keyword>
<evidence type="ECO:0000256" key="2">
    <source>
        <dbReference type="ARBA" id="ARBA00004906"/>
    </source>
</evidence>
<dbReference type="InterPro" id="IPR036047">
    <property type="entry name" value="F-box-like_dom_sf"/>
</dbReference>
<dbReference type="EMBL" id="CAXITT010000579">
    <property type="protein sequence ID" value="CAL1543839.1"/>
    <property type="molecule type" value="Genomic_DNA"/>
</dbReference>